<dbReference type="InterPro" id="IPR003593">
    <property type="entry name" value="AAA+_ATPase"/>
</dbReference>
<proteinExistence type="predicted"/>
<accession>A0A7I7JHD6</accession>
<dbReference type="GO" id="GO:0006355">
    <property type="term" value="P:regulation of DNA-templated transcription"/>
    <property type="evidence" value="ECO:0007669"/>
    <property type="project" value="InterPro"/>
</dbReference>
<dbReference type="InterPro" id="IPR041664">
    <property type="entry name" value="AAA_16"/>
</dbReference>
<evidence type="ECO:0000259" key="3">
    <source>
        <dbReference type="PROSITE" id="PS50043"/>
    </source>
</evidence>
<dbReference type="EMBL" id="AP022562">
    <property type="protein sequence ID" value="BBX11326.1"/>
    <property type="molecule type" value="Genomic_DNA"/>
</dbReference>
<sequence>MRTTAETSSAWPIVGRDDELRAALATLGPDSEYQGIALVGDSGVGKSTLARALGARLTAAGRAVRFVLGTQTGFDVPLGAFSRSVTVDATCEPAAMLAIAHQNLAAAERPVIVVDDAQLLDPLSATLIYQLAAEGTAQLIVVIRSGETLLDAVTALLKEQLLLNMRINPFTREQTGELARRVLGGVVSAQVVNRLHDRSGGSPLYLRGLLRAGRDDGVLVLDEYGWQLKGPLHADQELSVLLGFRLQALTPDELEALEILAVAELLDWEVFRELCSSEAVSGLERHRLIHLTSDGGGTLVQVTHPIFGEAVLERIGVVRSRRLNGLLFNAFDKYLRRGGRRLRLPDVRGRIRMAQFMICSDLEPDFELIIGAAVRAAAMSNLAHAEELARFAFDRDGGLPAALVLGDTLLWQGRGDEAESVLTDVDLDGADSVSIVDWGCVRASNLFWNCGEIDSAQQVLAEAKGRAHSEVSTALVHALETAFAFFTGDLATALRAGPSFCEADVSPTATALAALPTAHALAKTGRFGEVTGIAQIGLHAAARSRSGMIRFGLGVAEVTALVDAGDYSAAERAAERYATMAAGVPEPDAMVGVLVGLVHLARGQLPLAASLFQDSTPVLTNAAPSLWPMLANAWSAQAEAARGNAVSASIALRHCEEAYGPQIAAFLPEVELARAWERVAHGQTSDARSLALRAAQIARRSGMAAVEMRALHTAVRFGDRSHADRLADLAETLDAPLPNAIAAHARGLADRNADLLSATSDRFAIMGAFASAADAAAQASSEYGRAGQRGKQLELSTRTQWLAGQGEIRTPAVAAVTQPLPITDREREIAMLVAAGLANRQIADRLSVSVRTVDGHLYRMFAKLGITRRDELIRLLDGVQSRA</sequence>
<dbReference type="InterPro" id="IPR016032">
    <property type="entry name" value="Sig_transdc_resp-reg_C-effctor"/>
</dbReference>
<dbReference type="Proteomes" id="UP000466997">
    <property type="component" value="Chromosome"/>
</dbReference>
<dbReference type="SMART" id="SM00382">
    <property type="entry name" value="AAA"/>
    <property type="match status" value="1"/>
</dbReference>
<dbReference type="InterPro" id="IPR036388">
    <property type="entry name" value="WH-like_DNA-bd_sf"/>
</dbReference>
<dbReference type="Pfam" id="PF00196">
    <property type="entry name" value="GerE"/>
    <property type="match status" value="1"/>
</dbReference>
<dbReference type="KEGG" id="mnm:MNVM_04070"/>
<evidence type="ECO:0000313" key="4">
    <source>
        <dbReference type="EMBL" id="BBX11326.1"/>
    </source>
</evidence>
<keyword evidence="2" id="KW-0067">ATP-binding</keyword>
<dbReference type="CDD" id="cd06170">
    <property type="entry name" value="LuxR_C_like"/>
    <property type="match status" value="1"/>
</dbReference>
<dbReference type="PANTHER" id="PTHR16305:SF28">
    <property type="entry name" value="GUANYLATE CYCLASE DOMAIN-CONTAINING PROTEIN"/>
    <property type="match status" value="1"/>
</dbReference>
<dbReference type="GO" id="GO:0005737">
    <property type="term" value="C:cytoplasm"/>
    <property type="evidence" value="ECO:0007669"/>
    <property type="project" value="TreeGrafter"/>
</dbReference>
<gene>
    <name evidence="4" type="ORF">MNVM_04070</name>
</gene>
<dbReference type="PROSITE" id="PS50043">
    <property type="entry name" value="HTH_LUXR_2"/>
    <property type="match status" value="1"/>
</dbReference>
<dbReference type="PANTHER" id="PTHR16305">
    <property type="entry name" value="TESTICULAR SOLUBLE ADENYLYL CYCLASE"/>
    <property type="match status" value="1"/>
</dbReference>
<keyword evidence="1" id="KW-0547">Nucleotide-binding</keyword>
<evidence type="ECO:0000313" key="5">
    <source>
        <dbReference type="Proteomes" id="UP000466997"/>
    </source>
</evidence>
<dbReference type="Gene3D" id="1.10.10.10">
    <property type="entry name" value="Winged helix-like DNA-binding domain superfamily/Winged helix DNA-binding domain"/>
    <property type="match status" value="1"/>
</dbReference>
<name>A0A7I7JHD6_9MYCO</name>
<dbReference type="PRINTS" id="PR00038">
    <property type="entry name" value="HTHLUXR"/>
</dbReference>
<dbReference type="Pfam" id="PF13191">
    <property type="entry name" value="AAA_16"/>
    <property type="match status" value="1"/>
</dbReference>
<dbReference type="RefSeq" id="WP_013828421.1">
    <property type="nucleotide sequence ID" value="NZ_AP022562.1"/>
</dbReference>
<reference evidence="4 5" key="1">
    <citation type="journal article" date="2019" name="Emerg. Microbes Infect.">
        <title>Comprehensive subspecies identification of 175 nontuberculous mycobacteria species based on 7547 genomic profiles.</title>
        <authorList>
            <person name="Matsumoto Y."/>
            <person name="Kinjo T."/>
            <person name="Motooka D."/>
            <person name="Nabeya D."/>
            <person name="Jung N."/>
            <person name="Uechi K."/>
            <person name="Horii T."/>
            <person name="Iida T."/>
            <person name="Fujita J."/>
            <person name="Nakamura S."/>
        </authorList>
    </citation>
    <scope>NUCLEOTIDE SEQUENCE [LARGE SCALE GENOMIC DNA]</scope>
    <source>
        <strain evidence="4 5">JCM 6391</strain>
    </source>
</reference>
<feature type="domain" description="HTH luxR-type" evidence="3">
    <location>
        <begin position="815"/>
        <end position="880"/>
    </location>
</feature>
<organism evidence="4 5">
    <name type="scientific">Mycobacterium novum</name>
    <dbReference type="NCBI Taxonomy" id="2492438"/>
    <lineage>
        <taxon>Bacteria</taxon>
        <taxon>Bacillati</taxon>
        <taxon>Actinomycetota</taxon>
        <taxon>Actinomycetes</taxon>
        <taxon>Mycobacteriales</taxon>
        <taxon>Mycobacteriaceae</taxon>
        <taxon>Mycobacterium</taxon>
    </lineage>
</organism>
<dbReference type="GO" id="GO:0004016">
    <property type="term" value="F:adenylate cyclase activity"/>
    <property type="evidence" value="ECO:0007669"/>
    <property type="project" value="TreeGrafter"/>
</dbReference>
<dbReference type="InterPro" id="IPR000792">
    <property type="entry name" value="Tscrpt_reg_LuxR_C"/>
</dbReference>
<dbReference type="AlphaFoldDB" id="A0A7I7JHD6"/>
<dbReference type="GO" id="GO:0005524">
    <property type="term" value="F:ATP binding"/>
    <property type="evidence" value="ECO:0007669"/>
    <property type="project" value="UniProtKB-KW"/>
</dbReference>
<evidence type="ECO:0000256" key="1">
    <source>
        <dbReference type="ARBA" id="ARBA00022741"/>
    </source>
</evidence>
<dbReference type="SUPFAM" id="SSF52540">
    <property type="entry name" value="P-loop containing nucleoside triphosphate hydrolases"/>
    <property type="match status" value="1"/>
</dbReference>
<dbReference type="Gene3D" id="3.40.50.300">
    <property type="entry name" value="P-loop containing nucleotide triphosphate hydrolases"/>
    <property type="match status" value="1"/>
</dbReference>
<evidence type="ECO:0000256" key="2">
    <source>
        <dbReference type="ARBA" id="ARBA00022840"/>
    </source>
</evidence>
<dbReference type="InterPro" id="IPR027417">
    <property type="entry name" value="P-loop_NTPase"/>
</dbReference>
<dbReference type="SMART" id="SM00421">
    <property type="entry name" value="HTH_LUXR"/>
    <property type="match status" value="1"/>
</dbReference>
<dbReference type="PROSITE" id="PS00622">
    <property type="entry name" value="HTH_LUXR_1"/>
    <property type="match status" value="1"/>
</dbReference>
<dbReference type="GO" id="GO:0003677">
    <property type="term" value="F:DNA binding"/>
    <property type="evidence" value="ECO:0007669"/>
    <property type="project" value="InterPro"/>
</dbReference>
<keyword evidence="5" id="KW-1185">Reference proteome</keyword>
<dbReference type="SUPFAM" id="SSF46894">
    <property type="entry name" value="C-terminal effector domain of the bipartite response regulators"/>
    <property type="match status" value="1"/>
</dbReference>
<protein>
    <submittedName>
        <fullName evidence="4">LuxR family transcriptional regulator</fullName>
    </submittedName>
</protein>